<evidence type="ECO:0000313" key="10">
    <source>
        <dbReference type="Proteomes" id="UP000649151"/>
    </source>
</evidence>
<feature type="binding site" evidence="7">
    <location>
        <position position="111"/>
    </location>
    <ligand>
        <name>Fe cation</name>
        <dbReference type="ChEBI" id="CHEBI:24875"/>
    </ligand>
</feature>
<dbReference type="EMBL" id="JACOQK010000001">
    <property type="protein sequence ID" value="MBC5788489.1"/>
    <property type="molecule type" value="Genomic_DNA"/>
</dbReference>
<comment type="cofactor">
    <cofactor evidence="7">
        <name>Fe(2+)</name>
        <dbReference type="ChEBI" id="CHEBI:29033"/>
    </cofactor>
    <text evidence="7">Binds 1 Fe(2+) ion per subunit.</text>
</comment>
<dbReference type="InterPro" id="IPR017861">
    <property type="entry name" value="KAE1/TsaD"/>
</dbReference>
<dbReference type="PANTHER" id="PTHR11735:SF6">
    <property type="entry name" value="TRNA N6-ADENOSINE THREONYLCARBAMOYLTRANSFERASE, MITOCHONDRIAL"/>
    <property type="match status" value="1"/>
</dbReference>
<gene>
    <name evidence="7 9" type="primary">tsaD</name>
    <name evidence="9" type="ORF">H8Z77_10780</name>
</gene>
<dbReference type="EC" id="2.3.1.234" evidence="7"/>
<dbReference type="NCBIfam" id="TIGR00329">
    <property type="entry name" value="gcp_kae1"/>
    <property type="match status" value="1"/>
</dbReference>
<dbReference type="HAMAP" id="MF_01445">
    <property type="entry name" value="TsaD"/>
    <property type="match status" value="1"/>
</dbReference>
<dbReference type="InterPro" id="IPR000905">
    <property type="entry name" value="Gcp-like_dom"/>
</dbReference>
<evidence type="ECO:0000256" key="3">
    <source>
        <dbReference type="ARBA" id="ARBA00022723"/>
    </source>
</evidence>
<feature type="binding site" evidence="7">
    <location>
        <position position="184"/>
    </location>
    <ligand>
        <name>substrate</name>
    </ligand>
</feature>
<feature type="binding site" evidence="7">
    <location>
        <position position="167"/>
    </location>
    <ligand>
        <name>substrate</name>
    </ligand>
</feature>
<dbReference type="Pfam" id="PF00814">
    <property type="entry name" value="TsaD"/>
    <property type="match status" value="1"/>
</dbReference>
<proteinExistence type="inferred from homology"/>
<dbReference type="Gene3D" id="3.30.420.40">
    <property type="match status" value="2"/>
</dbReference>
<evidence type="ECO:0000256" key="7">
    <source>
        <dbReference type="HAMAP-Rule" id="MF_01445"/>
    </source>
</evidence>
<dbReference type="RefSeq" id="WP_186996998.1">
    <property type="nucleotide sequence ID" value="NZ_JACOQK010000001.1"/>
</dbReference>
<keyword evidence="3 7" id="KW-0479">Metal-binding</keyword>
<sequence>MRILAIESSCDETAAAVVEDGKKVISSVVSTQIEEHRLYGGVVPEIASRRHCENICAVVEQTLEQADMTIHQVDGIAVTYAPGLIGALLVGVNYAKGLALAANKPLIPTHHLRSHIAANYLAHPDLKPPFLCLVVSGGHTHLIEVKDYTDFHIIGRTRDDAAGEAYDKAARSLGFPYPGGVFMDKAAQQGNPSTYHLPKPKVEGSPYDFSFSGLKTAVINTIHNANQKGETIQKNDMAAAFQQTVCDILAGKTMKAAKEFGYTDIVIAGGVSANSGIRARFEQECRQRGYRLFIPPLSLCGDNAAMVGAQAYHEYQAGHLAGMDLNAIASLAIDISYGEMKSSR</sequence>
<keyword evidence="1 7" id="KW-0808">Transferase</keyword>
<evidence type="ECO:0000256" key="2">
    <source>
        <dbReference type="ARBA" id="ARBA00022694"/>
    </source>
</evidence>
<dbReference type="SUPFAM" id="SSF53067">
    <property type="entry name" value="Actin-like ATPase domain"/>
    <property type="match status" value="2"/>
</dbReference>
<feature type="binding site" evidence="7">
    <location>
        <position position="302"/>
    </location>
    <ligand>
        <name>Fe cation</name>
        <dbReference type="ChEBI" id="CHEBI:24875"/>
    </ligand>
</feature>
<feature type="domain" description="Gcp-like" evidence="8">
    <location>
        <begin position="23"/>
        <end position="308"/>
    </location>
</feature>
<feature type="binding site" evidence="7">
    <location>
        <position position="274"/>
    </location>
    <ligand>
        <name>substrate</name>
    </ligand>
</feature>
<protein>
    <recommendedName>
        <fullName evidence="7">tRNA N6-adenosine threonylcarbamoyltransferase</fullName>
        <ecNumber evidence="7">2.3.1.234</ecNumber>
    </recommendedName>
    <alternativeName>
        <fullName evidence="7">N6-L-threonylcarbamoyladenine synthase</fullName>
        <shortName evidence="7">t(6)A synthase</shortName>
    </alternativeName>
    <alternativeName>
        <fullName evidence="7">t(6)A37 threonylcarbamoyladenosine biosynthesis protein TsaD</fullName>
    </alternativeName>
    <alternativeName>
        <fullName evidence="7">tRNA threonylcarbamoyladenosine biosynthesis protein TsaD</fullName>
    </alternativeName>
</protein>
<evidence type="ECO:0000256" key="1">
    <source>
        <dbReference type="ARBA" id="ARBA00022679"/>
    </source>
</evidence>
<name>A0ABR7ITZ4_9CLOT</name>
<dbReference type="PRINTS" id="PR00789">
    <property type="entry name" value="OSIALOPTASE"/>
</dbReference>
<comment type="similarity">
    <text evidence="7">Belongs to the KAE1 / TsaD family.</text>
</comment>
<keyword evidence="4 7" id="KW-0408">Iron</keyword>
<evidence type="ECO:0000313" key="9">
    <source>
        <dbReference type="EMBL" id="MBC5788489.1"/>
    </source>
</evidence>
<dbReference type="NCBIfam" id="TIGR03723">
    <property type="entry name" value="T6A_TsaD_YgjD"/>
    <property type="match status" value="1"/>
</dbReference>
<evidence type="ECO:0000256" key="6">
    <source>
        <dbReference type="ARBA" id="ARBA00048117"/>
    </source>
</evidence>
<dbReference type="InterPro" id="IPR022450">
    <property type="entry name" value="TsaD"/>
</dbReference>
<dbReference type="GO" id="GO:0061711">
    <property type="term" value="F:tRNA N(6)-L-threonylcarbamoyladenine synthase activity"/>
    <property type="evidence" value="ECO:0007669"/>
    <property type="project" value="UniProtKB-EC"/>
</dbReference>
<evidence type="ECO:0000256" key="5">
    <source>
        <dbReference type="ARBA" id="ARBA00023315"/>
    </source>
</evidence>
<keyword evidence="5 7" id="KW-0012">Acyltransferase</keyword>
<keyword evidence="2 7" id="KW-0819">tRNA processing</keyword>
<organism evidence="9 10">
    <name type="scientific">Clostridium facile</name>
    <dbReference type="NCBI Taxonomy" id="2763035"/>
    <lineage>
        <taxon>Bacteria</taxon>
        <taxon>Bacillati</taxon>
        <taxon>Bacillota</taxon>
        <taxon>Clostridia</taxon>
        <taxon>Eubacteriales</taxon>
        <taxon>Clostridiaceae</taxon>
        <taxon>Clostridium</taxon>
    </lineage>
</organism>
<comment type="catalytic activity">
    <reaction evidence="6 7">
        <text>L-threonylcarbamoyladenylate + adenosine(37) in tRNA = N(6)-L-threonylcarbamoyladenosine(37) in tRNA + AMP + H(+)</text>
        <dbReference type="Rhea" id="RHEA:37059"/>
        <dbReference type="Rhea" id="RHEA-COMP:10162"/>
        <dbReference type="Rhea" id="RHEA-COMP:10163"/>
        <dbReference type="ChEBI" id="CHEBI:15378"/>
        <dbReference type="ChEBI" id="CHEBI:73682"/>
        <dbReference type="ChEBI" id="CHEBI:74411"/>
        <dbReference type="ChEBI" id="CHEBI:74418"/>
        <dbReference type="ChEBI" id="CHEBI:456215"/>
        <dbReference type="EC" id="2.3.1.234"/>
    </reaction>
</comment>
<evidence type="ECO:0000256" key="4">
    <source>
        <dbReference type="ARBA" id="ARBA00023004"/>
    </source>
</evidence>
<keyword evidence="10" id="KW-1185">Reference proteome</keyword>
<dbReference type="PANTHER" id="PTHR11735">
    <property type="entry name" value="TRNA N6-ADENOSINE THREONYLCARBAMOYLTRANSFERASE"/>
    <property type="match status" value="1"/>
</dbReference>
<feature type="binding site" evidence="7">
    <location>
        <position position="180"/>
    </location>
    <ligand>
        <name>substrate</name>
    </ligand>
</feature>
<feature type="binding site" evidence="7">
    <location>
        <position position="115"/>
    </location>
    <ligand>
        <name>Fe cation</name>
        <dbReference type="ChEBI" id="CHEBI:24875"/>
    </ligand>
</feature>
<comment type="caution">
    <text evidence="9">The sequence shown here is derived from an EMBL/GenBank/DDBJ whole genome shotgun (WGS) entry which is preliminary data.</text>
</comment>
<dbReference type="CDD" id="cd24133">
    <property type="entry name" value="ASKHA_NBD_TsaD_bac"/>
    <property type="match status" value="1"/>
</dbReference>
<feature type="binding site" evidence="7">
    <location>
        <begin position="134"/>
        <end position="138"/>
    </location>
    <ligand>
        <name>substrate</name>
    </ligand>
</feature>
<keyword evidence="7" id="KW-0963">Cytoplasm</keyword>
<reference evidence="9 10" key="1">
    <citation type="submission" date="2020-08" db="EMBL/GenBank/DDBJ databases">
        <title>Genome public.</title>
        <authorList>
            <person name="Liu C."/>
            <person name="Sun Q."/>
        </authorList>
    </citation>
    <scope>NUCLEOTIDE SEQUENCE [LARGE SCALE GENOMIC DNA]</scope>
    <source>
        <strain evidence="9 10">NSJ-27</strain>
    </source>
</reference>
<comment type="subcellular location">
    <subcellularLocation>
        <location evidence="7">Cytoplasm</location>
    </subcellularLocation>
</comment>
<evidence type="ECO:0000259" key="8">
    <source>
        <dbReference type="Pfam" id="PF00814"/>
    </source>
</evidence>
<dbReference type="InterPro" id="IPR043129">
    <property type="entry name" value="ATPase_NBD"/>
</dbReference>
<accession>A0ABR7ITZ4</accession>
<dbReference type="Proteomes" id="UP000649151">
    <property type="component" value="Unassembled WGS sequence"/>
</dbReference>
<comment type="function">
    <text evidence="7">Required for the formation of a threonylcarbamoyl group on adenosine at position 37 (t(6)A37) in tRNAs that read codons beginning with adenine. Is involved in the transfer of the threonylcarbamoyl moiety of threonylcarbamoyl-AMP (TC-AMP) to the N6 group of A37, together with TsaE and TsaB. TsaD likely plays a direct catalytic role in this reaction.</text>
</comment>